<evidence type="ECO:0000313" key="1">
    <source>
        <dbReference type="EMBL" id="KAK7502010.1"/>
    </source>
</evidence>
<name>A0ABD0LR23_9CAEN</name>
<gene>
    <name evidence="1" type="ORF">BaRGS_00006762</name>
</gene>
<proteinExistence type="predicted"/>
<dbReference type="EMBL" id="JACVVK020000028">
    <property type="protein sequence ID" value="KAK7502010.1"/>
    <property type="molecule type" value="Genomic_DNA"/>
</dbReference>
<dbReference type="AlphaFoldDB" id="A0ABD0LR23"/>
<sequence length="82" mass="9266">MYPSSEFSRAIRPLASVPPAFAKAESEIATCCGTSLTGSKASFYRMARMWGKPEFSFSTVRCRNVNFLLWRREFCIEADISV</sequence>
<protein>
    <submittedName>
        <fullName evidence="1">Uncharacterized protein</fullName>
    </submittedName>
</protein>
<organism evidence="1 2">
    <name type="scientific">Batillaria attramentaria</name>
    <dbReference type="NCBI Taxonomy" id="370345"/>
    <lineage>
        <taxon>Eukaryota</taxon>
        <taxon>Metazoa</taxon>
        <taxon>Spiralia</taxon>
        <taxon>Lophotrochozoa</taxon>
        <taxon>Mollusca</taxon>
        <taxon>Gastropoda</taxon>
        <taxon>Caenogastropoda</taxon>
        <taxon>Sorbeoconcha</taxon>
        <taxon>Cerithioidea</taxon>
        <taxon>Batillariidae</taxon>
        <taxon>Batillaria</taxon>
    </lineage>
</organism>
<evidence type="ECO:0000313" key="2">
    <source>
        <dbReference type="Proteomes" id="UP001519460"/>
    </source>
</evidence>
<dbReference type="Proteomes" id="UP001519460">
    <property type="component" value="Unassembled WGS sequence"/>
</dbReference>
<comment type="caution">
    <text evidence="1">The sequence shown here is derived from an EMBL/GenBank/DDBJ whole genome shotgun (WGS) entry which is preliminary data.</text>
</comment>
<keyword evidence="2" id="KW-1185">Reference proteome</keyword>
<reference evidence="1 2" key="1">
    <citation type="journal article" date="2023" name="Sci. Data">
        <title>Genome assembly of the Korean intertidal mud-creeper Batillaria attramentaria.</title>
        <authorList>
            <person name="Patra A.K."/>
            <person name="Ho P.T."/>
            <person name="Jun S."/>
            <person name="Lee S.J."/>
            <person name="Kim Y."/>
            <person name="Won Y.J."/>
        </authorList>
    </citation>
    <scope>NUCLEOTIDE SEQUENCE [LARGE SCALE GENOMIC DNA]</scope>
    <source>
        <strain evidence="1">Wonlab-2016</strain>
    </source>
</reference>
<accession>A0ABD0LR23</accession>